<evidence type="ECO:0000256" key="3">
    <source>
        <dbReference type="ARBA" id="ARBA00022679"/>
    </source>
</evidence>
<dbReference type="AlphaFoldDB" id="A0AAD1SJN1"/>
<dbReference type="Pfam" id="PF01234">
    <property type="entry name" value="NNMT_PNMT_TEMT"/>
    <property type="match status" value="1"/>
</dbReference>
<name>A0AAD1SJN1_PELCU</name>
<evidence type="ECO:0000256" key="1">
    <source>
        <dbReference type="ARBA" id="ARBA00007996"/>
    </source>
</evidence>
<dbReference type="PANTHER" id="PTHR10867:SF18">
    <property type="entry name" value="PHENYLETHANOLAMINE N-METHYLTRANSFERASE"/>
    <property type="match status" value="1"/>
</dbReference>
<evidence type="ECO:0000256" key="2">
    <source>
        <dbReference type="ARBA" id="ARBA00022603"/>
    </source>
</evidence>
<accession>A0AAD1SJN1</accession>
<dbReference type="GO" id="GO:0032259">
    <property type="term" value="P:methylation"/>
    <property type="evidence" value="ECO:0007669"/>
    <property type="project" value="UniProtKB-KW"/>
</dbReference>
<dbReference type="SUPFAM" id="SSF53335">
    <property type="entry name" value="S-adenosyl-L-methionine-dependent methyltransferases"/>
    <property type="match status" value="1"/>
</dbReference>
<dbReference type="PROSITE" id="PS51681">
    <property type="entry name" value="SAM_MT_NNMT_PNMT_TEMT"/>
    <property type="match status" value="1"/>
</dbReference>
<dbReference type="PANTHER" id="PTHR10867">
    <property type="entry name" value="NNMT/PNMT/TEMT FAMILY MEMBER"/>
    <property type="match status" value="1"/>
</dbReference>
<evidence type="ECO:0000313" key="6">
    <source>
        <dbReference type="Proteomes" id="UP001295444"/>
    </source>
</evidence>
<keyword evidence="2" id="KW-0489">Methyltransferase</keyword>
<dbReference type="InterPro" id="IPR000940">
    <property type="entry name" value="NNMT_TEMT_trans"/>
</dbReference>
<protein>
    <submittedName>
        <fullName evidence="5">Phenylethanolamine N-methyltransferase</fullName>
    </submittedName>
</protein>
<dbReference type="InterPro" id="IPR029063">
    <property type="entry name" value="SAM-dependent_MTases_sf"/>
</dbReference>
<dbReference type="GO" id="GO:0004603">
    <property type="term" value="F:phenylethanolamine N-methyltransferase activity"/>
    <property type="evidence" value="ECO:0007669"/>
    <property type="project" value="TreeGrafter"/>
</dbReference>
<dbReference type="Proteomes" id="UP001295444">
    <property type="component" value="Chromosome 06"/>
</dbReference>
<dbReference type="EMBL" id="OW240917">
    <property type="protein sequence ID" value="CAH2302283.1"/>
    <property type="molecule type" value="Genomic_DNA"/>
</dbReference>
<proteinExistence type="inferred from homology"/>
<reference evidence="5" key="1">
    <citation type="submission" date="2022-03" db="EMBL/GenBank/DDBJ databases">
        <authorList>
            <person name="Alioto T."/>
            <person name="Alioto T."/>
            <person name="Gomez Garrido J."/>
        </authorList>
    </citation>
    <scope>NUCLEOTIDE SEQUENCE</scope>
</reference>
<keyword evidence="4" id="KW-0949">S-adenosyl-L-methionine</keyword>
<comment type="similarity">
    <text evidence="1">Belongs to the class I-like SAM-binding methyltransferase superfamily. NNMT/PNMT/TEMT family.</text>
</comment>
<evidence type="ECO:0000256" key="4">
    <source>
        <dbReference type="ARBA" id="ARBA00022691"/>
    </source>
</evidence>
<evidence type="ECO:0000313" key="5">
    <source>
        <dbReference type="EMBL" id="CAH2302283.1"/>
    </source>
</evidence>
<gene>
    <name evidence="5" type="ORF">PECUL_23A062494</name>
</gene>
<dbReference type="Gene3D" id="3.40.50.150">
    <property type="entry name" value="Vaccinia Virus protein VP39"/>
    <property type="match status" value="1"/>
</dbReference>
<organism evidence="5 6">
    <name type="scientific">Pelobates cultripes</name>
    <name type="common">Western spadefoot toad</name>
    <dbReference type="NCBI Taxonomy" id="61616"/>
    <lineage>
        <taxon>Eukaryota</taxon>
        <taxon>Metazoa</taxon>
        <taxon>Chordata</taxon>
        <taxon>Craniata</taxon>
        <taxon>Vertebrata</taxon>
        <taxon>Euteleostomi</taxon>
        <taxon>Amphibia</taxon>
        <taxon>Batrachia</taxon>
        <taxon>Anura</taxon>
        <taxon>Pelobatoidea</taxon>
        <taxon>Pelobatidae</taxon>
        <taxon>Pelobates</taxon>
    </lineage>
</organism>
<keyword evidence="3" id="KW-0808">Transferase</keyword>
<dbReference type="GO" id="GO:0005829">
    <property type="term" value="C:cytosol"/>
    <property type="evidence" value="ECO:0007669"/>
    <property type="project" value="TreeGrafter"/>
</dbReference>
<sequence>MSTIQTIAENYQSFNPRAYLQNNYIPPRADFDNPGSVVPWKLRCLADACASGEIGGQLMVDIGTGPTVYQLLSAFELFKEVVLTDYLEVNRDEIRKWLRGETGTFDWGPYIKHVCNIEGKGLKDPRRGSGERGTCRRETQVGRYAGEIRTGMVGIGLVPLTAPN</sequence>
<keyword evidence="6" id="KW-1185">Reference proteome</keyword>